<name>A0A6H5GE72_9HEMI</name>
<keyword evidence="2" id="KW-1185">Reference proteome</keyword>
<gene>
    <name evidence="1" type="ORF">NTEN_LOCUS6268</name>
</gene>
<protein>
    <submittedName>
        <fullName evidence="1">Uncharacterized protein</fullName>
    </submittedName>
</protein>
<accession>A0A6H5GE72</accession>
<evidence type="ECO:0000313" key="2">
    <source>
        <dbReference type="Proteomes" id="UP000479000"/>
    </source>
</evidence>
<sequence length="59" mass="7072">NPEPEVRWNRTIRRHSIEEAPEFLFSLPGPSHIETIVCDLILYYIPFKALTTYLMYYLN</sequence>
<proteinExistence type="predicted"/>
<feature type="non-terminal residue" evidence="1">
    <location>
        <position position="1"/>
    </location>
</feature>
<dbReference type="AlphaFoldDB" id="A0A6H5GE72"/>
<reference evidence="1 2" key="1">
    <citation type="submission" date="2020-02" db="EMBL/GenBank/DDBJ databases">
        <authorList>
            <person name="Ferguson B K."/>
        </authorList>
    </citation>
    <scope>NUCLEOTIDE SEQUENCE [LARGE SCALE GENOMIC DNA]</scope>
</reference>
<organism evidence="1 2">
    <name type="scientific">Nesidiocoris tenuis</name>
    <dbReference type="NCBI Taxonomy" id="355587"/>
    <lineage>
        <taxon>Eukaryota</taxon>
        <taxon>Metazoa</taxon>
        <taxon>Ecdysozoa</taxon>
        <taxon>Arthropoda</taxon>
        <taxon>Hexapoda</taxon>
        <taxon>Insecta</taxon>
        <taxon>Pterygota</taxon>
        <taxon>Neoptera</taxon>
        <taxon>Paraneoptera</taxon>
        <taxon>Hemiptera</taxon>
        <taxon>Heteroptera</taxon>
        <taxon>Panheteroptera</taxon>
        <taxon>Cimicomorpha</taxon>
        <taxon>Miridae</taxon>
        <taxon>Dicyphina</taxon>
        <taxon>Nesidiocoris</taxon>
    </lineage>
</organism>
<evidence type="ECO:0000313" key="1">
    <source>
        <dbReference type="EMBL" id="CAB0000199.1"/>
    </source>
</evidence>
<dbReference type="Proteomes" id="UP000479000">
    <property type="component" value="Unassembled WGS sequence"/>
</dbReference>
<dbReference type="EMBL" id="CADCXU010009262">
    <property type="protein sequence ID" value="CAB0000199.1"/>
    <property type="molecule type" value="Genomic_DNA"/>
</dbReference>